<dbReference type="Pfam" id="PF00528">
    <property type="entry name" value="BPD_transp_1"/>
    <property type="match status" value="1"/>
</dbReference>
<keyword evidence="4 7" id="KW-0812">Transmembrane</keyword>
<keyword evidence="5 7" id="KW-1133">Transmembrane helix</keyword>
<feature type="transmembrane region" description="Helical" evidence="7">
    <location>
        <begin position="9"/>
        <end position="30"/>
    </location>
</feature>
<gene>
    <name evidence="9" type="ORF">E6H04_13700</name>
</gene>
<dbReference type="InterPro" id="IPR000515">
    <property type="entry name" value="MetI-like"/>
</dbReference>
<evidence type="ECO:0000256" key="3">
    <source>
        <dbReference type="ARBA" id="ARBA00022475"/>
    </source>
</evidence>
<dbReference type="PANTHER" id="PTHR43163:SF6">
    <property type="entry name" value="DIPEPTIDE TRANSPORT SYSTEM PERMEASE PROTEIN DPPB-RELATED"/>
    <property type="match status" value="1"/>
</dbReference>
<sequence>MTAFIVRRLLLLPFVAIGVSMLIFALLQFLTPAMRASLYIHDPKQLGAIPEIIRKYHLDQPVYVQYGDWLAQVLRGDLGWSETAREPVADAIRGYFPATLELAVLSFVAILAIGIWLGTLAAVHKDTIIDHLSRVTSISGNSMPTFVWGLILLMLFYGQMGWFPPGRLSLEQDQFVHSVRFHAYTGLMTIDAALNRQWWILWDALKHLVLPVATLTYYLTAVLVRITRSSMLETLRTDYVRTARAKGLAQRVVIDKHARRNALIPAITLGSLLFVGLLSGVVITETVFNYPGIGRWGVSASQQLDIPAVTGFALIFSGLLVIGNLCADVLYAVVDPRIRLQ</sequence>
<comment type="similarity">
    <text evidence="7">Belongs to the binding-protein-dependent transport system permease family.</text>
</comment>
<dbReference type="GO" id="GO:0071916">
    <property type="term" value="F:dipeptide transmembrane transporter activity"/>
    <property type="evidence" value="ECO:0007669"/>
    <property type="project" value="TreeGrafter"/>
</dbReference>
<dbReference type="Gene3D" id="1.10.3720.10">
    <property type="entry name" value="MetI-like"/>
    <property type="match status" value="1"/>
</dbReference>
<dbReference type="PANTHER" id="PTHR43163">
    <property type="entry name" value="DIPEPTIDE TRANSPORT SYSTEM PERMEASE PROTEIN DPPB-RELATED"/>
    <property type="match status" value="1"/>
</dbReference>
<accession>A0A537J2A5</accession>
<reference evidence="9 10" key="1">
    <citation type="journal article" date="2019" name="Nat. Microbiol.">
        <title>Mediterranean grassland soil C-N compound turnover is dependent on rainfall and depth, and is mediated by genomically divergent microorganisms.</title>
        <authorList>
            <person name="Diamond S."/>
            <person name="Andeer P.F."/>
            <person name="Li Z."/>
            <person name="Crits-Christoph A."/>
            <person name="Burstein D."/>
            <person name="Anantharaman K."/>
            <person name="Lane K.R."/>
            <person name="Thomas B.C."/>
            <person name="Pan C."/>
            <person name="Northen T.R."/>
            <person name="Banfield J.F."/>
        </authorList>
    </citation>
    <scope>NUCLEOTIDE SEQUENCE [LARGE SCALE GENOMIC DNA]</scope>
    <source>
        <strain evidence="9">NP_7</strain>
    </source>
</reference>
<name>A0A537J2A5_9BACT</name>
<evidence type="ECO:0000256" key="5">
    <source>
        <dbReference type="ARBA" id="ARBA00022989"/>
    </source>
</evidence>
<dbReference type="InterPro" id="IPR045621">
    <property type="entry name" value="BPD_transp_1_N"/>
</dbReference>
<dbReference type="PROSITE" id="PS50928">
    <property type="entry name" value="ABC_TM1"/>
    <property type="match status" value="1"/>
</dbReference>
<evidence type="ECO:0000256" key="7">
    <source>
        <dbReference type="RuleBase" id="RU363032"/>
    </source>
</evidence>
<feature type="transmembrane region" description="Helical" evidence="7">
    <location>
        <begin position="263"/>
        <end position="288"/>
    </location>
</feature>
<proteinExistence type="inferred from homology"/>
<keyword evidence="2 7" id="KW-0813">Transport</keyword>
<keyword evidence="3" id="KW-1003">Cell membrane</keyword>
<comment type="subcellular location">
    <subcellularLocation>
        <location evidence="1 7">Cell membrane</location>
        <topology evidence="1 7">Multi-pass membrane protein</topology>
    </subcellularLocation>
</comment>
<keyword evidence="6 7" id="KW-0472">Membrane</keyword>
<feature type="transmembrane region" description="Helical" evidence="7">
    <location>
        <begin position="102"/>
        <end position="124"/>
    </location>
</feature>
<comment type="caution">
    <text evidence="9">The sequence shown here is derived from an EMBL/GenBank/DDBJ whole genome shotgun (WGS) entry which is preliminary data.</text>
</comment>
<evidence type="ECO:0000256" key="6">
    <source>
        <dbReference type="ARBA" id="ARBA00023136"/>
    </source>
</evidence>
<feature type="transmembrane region" description="Helical" evidence="7">
    <location>
        <begin position="145"/>
        <end position="163"/>
    </location>
</feature>
<dbReference type="Proteomes" id="UP000320048">
    <property type="component" value="Unassembled WGS sequence"/>
</dbReference>
<evidence type="ECO:0000259" key="8">
    <source>
        <dbReference type="PROSITE" id="PS50928"/>
    </source>
</evidence>
<dbReference type="SUPFAM" id="SSF161098">
    <property type="entry name" value="MetI-like"/>
    <property type="match status" value="1"/>
</dbReference>
<dbReference type="InterPro" id="IPR035906">
    <property type="entry name" value="MetI-like_sf"/>
</dbReference>
<dbReference type="CDD" id="cd06261">
    <property type="entry name" value="TM_PBP2"/>
    <property type="match status" value="1"/>
</dbReference>
<feature type="transmembrane region" description="Helical" evidence="7">
    <location>
        <begin position="208"/>
        <end position="226"/>
    </location>
</feature>
<evidence type="ECO:0000313" key="10">
    <source>
        <dbReference type="Proteomes" id="UP000320048"/>
    </source>
</evidence>
<dbReference type="Pfam" id="PF19300">
    <property type="entry name" value="BPD_transp_1_N"/>
    <property type="match status" value="1"/>
</dbReference>
<evidence type="ECO:0000256" key="2">
    <source>
        <dbReference type="ARBA" id="ARBA00022448"/>
    </source>
</evidence>
<feature type="domain" description="ABC transmembrane type-1" evidence="8">
    <location>
        <begin position="96"/>
        <end position="331"/>
    </location>
</feature>
<protein>
    <submittedName>
        <fullName evidence="9">ABC transporter permease</fullName>
    </submittedName>
</protein>
<evidence type="ECO:0000313" key="9">
    <source>
        <dbReference type="EMBL" id="TMI77680.1"/>
    </source>
</evidence>
<evidence type="ECO:0000256" key="4">
    <source>
        <dbReference type="ARBA" id="ARBA00022692"/>
    </source>
</evidence>
<evidence type="ECO:0000256" key="1">
    <source>
        <dbReference type="ARBA" id="ARBA00004651"/>
    </source>
</evidence>
<feature type="transmembrane region" description="Helical" evidence="7">
    <location>
        <begin position="308"/>
        <end position="334"/>
    </location>
</feature>
<dbReference type="GO" id="GO:0005886">
    <property type="term" value="C:plasma membrane"/>
    <property type="evidence" value="ECO:0007669"/>
    <property type="project" value="UniProtKB-SubCell"/>
</dbReference>
<dbReference type="AlphaFoldDB" id="A0A537J2A5"/>
<organism evidence="9 10">
    <name type="scientific">Candidatus Segetimicrobium genomatis</name>
    <dbReference type="NCBI Taxonomy" id="2569760"/>
    <lineage>
        <taxon>Bacteria</taxon>
        <taxon>Bacillati</taxon>
        <taxon>Candidatus Sysuimicrobiota</taxon>
        <taxon>Candidatus Sysuimicrobiia</taxon>
        <taxon>Candidatus Sysuimicrobiales</taxon>
        <taxon>Candidatus Segetimicrobiaceae</taxon>
        <taxon>Candidatus Segetimicrobium</taxon>
    </lineage>
</organism>
<dbReference type="EMBL" id="VBAO01000438">
    <property type="protein sequence ID" value="TMI77680.1"/>
    <property type="molecule type" value="Genomic_DNA"/>
</dbReference>